<keyword evidence="1" id="KW-0732">Signal</keyword>
<name>A0A8S1JTX2_9CILI</name>
<dbReference type="AlphaFoldDB" id="A0A8S1JTX2"/>
<evidence type="ECO:0000313" key="3">
    <source>
        <dbReference type="Proteomes" id="UP000692954"/>
    </source>
</evidence>
<accession>A0A8S1JTX2</accession>
<organism evidence="2 3">
    <name type="scientific">Paramecium sonneborni</name>
    <dbReference type="NCBI Taxonomy" id="65129"/>
    <lineage>
        <taxon>Eukaryota</taxon>
        <taxon>Sar</taxon>
        <taxon>Alveolata</taxon>
        <taxon>Ciliophora</taxon>
        <taxon>Intramacronucleata</taxon>
        <taxon>Oligohymenophorea</taxon>
        <taxon>Peniculida</taxon>
        <taxon>Parameciidae</taxon>
        <taxon>Paramecium</taxon>
    </lineage>
</organism>
<sequence length="95" mass="11194">MKIFIISVLLITIAIAQTEDGGYDQIKAWRERIQFKQDYEKLQDMIQQVDHIIAYLDTEQGKNLTPKQYEELLNEITIIEDEIKVITSSYKEDDL</sequence>
<proteinExistence type="predicted"/>
<reference evidence="2" key="1">
    <citation type="submission" date="2021-01" db="EMBL/GenBank/DDBJ databases">
        <authorList>
            <consortium name="Genoscope - CEA"/>
            <person name="William W."/>
        </authorList>
    </citation>
    <scope>NUCLEOTIDE SEQUENCE</scope>
</reference>
<evidence type="ECO:0000313" key="2">
    <source>
        <dbReference type="EMBL" id="CAD8045587.1"/>
    </source>
</evidence>
<feature type="signal peptide" evidence="1">
    <location>
        <begin position="1"/>
        <end position="16"/>
    </location>
</feature>
<dbReference type="OrthoDB" id="306453at2759"/>
<protein>
    <submittedName>
        <fullName evidence="2">Uncharacterized protein</fullName>
    </submittedName>
</protein>
<dbReference type="Proteomes" id="UP000692954">
    <property type="component" value="Unassembled WGS sequence"/>
</dbReference>
<dbReference type="EMBL" id="CAJJDN010000001">
    <property type="protein sequence ID" value="CAD8045587.1"/>
    <property type="molecule type" value="Genomic_DNA"/>
</dbReference>
<keyword evidence="3" id="KW-1185">Reference proteome</keyword>
<evidence type="ECO:0000256" key="1">
    <source>
        <dbReference type="SAM" id="SignalP"/>
    </source>
</evidence>
<gene>
    <name evidence="2" type="ORF">PSON_ATCC_30995.1.T0010122</name>
</gene>
<feature type="chain" id="PRO_5035902211" evidence="1">
    <location>
        <begin position="17"/>
        <end position="95"/>
    </location>
</feature>
<comment type="caution">
    <text evidence="2">The sequence shown here is derived from an EMBL/GenBank/DDBJ whole genome shotgun (WGS) entry which is preliminary data.</text>
</comment>